<dbReference type="STRING" id="391625.PPSIR1_15940"/>
<dbReference type="InterPro" id="IPR017938">
    <property type="entry name" value="Riboflavin_synthase-like_b-brl"/>
</dbReference>
<feature type="domain" description="FAD-binding FR-type" evidence="1">
    <location>
        <begin position="315"/>
        <end position="419"/>
    </location>
</feature>
<dbReference type="SUPFAM" id="SSF63380">
    <property type="entry name" value="Riboflavin synthase domain-like"/>
    <property type="match status" value="1"/>
</dbReference>
<accession>A6GAR6</accession>
<dbReference type="Gene3D" id="3.40.50.80">
    <property type="entry name" value="Nucleotide-binding domain of ferredoxin-NADP reductase (FNR) module"/>
    <property type="match status" value="1"/>
</dbReference>
<dbReference type="eggNOG" id="COG1018">
    <property type="taxonomic scope" value="Bacteria"/>
</dbReference>
<dbReference type="AlphaFoldDB" id="A6GAR6"/>
<dbReference type="GO" id="GO:0016491">
    <property type="term" value="F:oxidoreductase activity"/>
    <property type="evidence" value="ECO:0007669"/>
    <property type="project" value="InterPro"/>
</dbReference>
<dbReference type="InterPro" id="IPR008333">
    <property type="entry name" value="Cbr1-like_FAD-bd_dom"/>
</dbReference>
<evidence type="ECO:0000313" key="2">
    <source>
        <dbReference type="EMBL" id="EDM77007.1"/>
    </source>
</evidence>
<evidence type="ECO:0000313" key="3">
    <source>
        <dbReference type="Proteomes" id="UP000005801"/>
    </source>
</evidence>
<dbReference type="PROSITE" id="PS51384">
    <property type="entry name" value="FAD_FR"/>
    <property type="match status" value="1"/>
</dbReference>
<dbReference type="InterPro" id="IPR001433">
    <property type="entry name" value="OxRdtase_FAD/NAD-bd"/>
</dbReference>
<dbReference type="Pfam" id="PF00970">
    <property type="entry name" value="FAD_binding_6"/>
    <property type="match status" value="1"/>
</dbReference>
<evidence type="ECO:0000259" key="1">
    <source>
        <dbReference type="PROSITE" id="PS51384"/>
    </source>
</evidence>
<dbReference type="PANTHER" id="PTHR42815:SF2">
    <property type="entry name" value="FAD-BINDING, PUTATIVE (AFU_ORTHOLOGUE AFUA_6G07600)-RELATED"/>
    <property type="match status" value="1"/>
</dbReference>
<dbReference type="PANTHER" id="PTHR42815">
    <property type="entry name" value="FAD-BINDING, PUTATIVE (AFU_ORTHOLOGUE AFUA_6G07600)-RELATED"/>
    <property type="match status" value="1"/>
</dbReference>
<dbReference type="InterPro" id="IPR017927">
    <property type="entry name" value="FAD-bd_FR_type"/>
</dbReference>
<dbReference type="EMBL" id="ABCS01000053">
    <property type="protein sequence ID" value="EDM77007.1"/>
    <property type="molecule type" value="Genomic_DNA"/>
</dbReference>
<keyword evidence="3" id="KW-1185">Reference proteome</keyword>
<dbReference type="Pfam" id="PF00175">
    <property type="entry name" value="NAD_binding_1"/>
    <property type="match status" value="1"/>
</dbReference>
<dbReference type="Gene3D" id="2.30.110.10">
    <property type="entry name" value="Electron Transport, Fmn-binding Protein, Chain A"/>
    <property type="match status" value="1"/>
</dbReference>
<dbReference type="SUPFAM" id="SSF52343">
    <property type="entry name" value="Ferredoxin reductase-like, C-terminal NADP-linked domain"/>
    <property type="match status" value="1"/>
</dbReference>
<name>A6GAR6_9BACT</name>
<organism evidence="2 3">
    <name type="scientific">Plesiocystis pacifica SIR-1</name>
    <dbReference type="NCBI Taxonomy" id="391625"/>
    <lineage>
        <taxon>Bacteria</taxon>
        <taxon>Pseudomonadati</taxon>
        <taxon>Myxococcota</taxon>
        <taxon>Polyangia</taxon>
        <taxon>Nannocystales</taxon>
        <taxon>Nannocystaceae</taxon>
        <taxon>Plesiocystis</taxon>
    </lineage>
</organism>
<dbReference type="SUPFAM" id="SSF50475">
    <property type="entry name" value="FMN-binding split barrel"/>
    <property type="match status" value="1"/>
</dbReference>
<dbReference type="Gene3D" id="2.40.30.10">
    <property type="entry name" value="Translation factors"/>
    <property type="match status" value="1"/>
</dbReference>
<protein>
    <submittedName>
        <fullName evidence="2">Pyridoxamine 5'-phosphate oxidase-like, FMN-binding protein</fullName>
    </submittedName>
</protein>
<dbReference type="InterPro" id="IPR039261">
    <property type="entry name" value="FNR_nucleotide-bd"/>
</dbReference>
<dbReference type="PRINTS" id="PR00409">
    <property type="entry name" value="PHDIOXRDTASE"/>
</dbReference>
<dbReference type="InterPro" id="IPR012349">
    <property type="entry name" value="Split_barrel_FMN-bd"/>
</dbReference>
<comment type="caution">
    <text evidence="2">The sequence shown here is derived from an EMBL/GenBank/DDBJ whole genome shotgun (WGS) entry which is preliminary data.</text>
</comment>
<dbReference type="OrthoDB" id="9786134at2"/>
<gene>
    <name evidence="2" type="ORF">PPSIR1_15940</name>
</gene>
<sequence>MDESPFHRGEHEAQARMGVQGVEAWARKVVRPFMPEQHRRFFAQLPFLVAAARDEGGRVWASLLTGPEGFTHAPDPRHLELDFRLAKGDALTGALSGPSAVGQALGLLGIEFHSRRRNRVNGRVLRGRSAEQGLRLEVGQSFGNCPQYIRERQWQWTEPADATLEPARGEALSSAQQRWIASADTFFIASGYSGEGGGEGGDDPHAPRHGMDASHRGGEPGFVEVLGPQRLRFPDYAGNKHFNTIGNLLVDPRVGLLFIDFATGRALQLSGRASIDWDSPALARVPGARRLVTIEVEAAVELRGGVGLRWTEQAGSVRDLRVVERVRESADVTSLWLAARDGGPLPGFLAGQHLPIELLGEGGELLRRTYSLSGAPTDSRYRITVKREPKGRASTLIHDQLRVGEMLAARQPAGDFVLRPSRAARPVVLLGAGVGVTPLVAMLHTLTAARPGAAPPVIFVHGVRDGAHHPLRGEVEACIERAAARGQAAWLRWVYSRPRSADAGRYDLHGLASGPGLRALLTDIAGELRQRMPQALALAEAEVYLCGPVAFMSDARATLGALGVDERRIHWESFGG</sequence>
<reference evidence="2 3" key="1">
    <citation type="submission" date="2007-06" db="EMBL/GenBank/DDBJ databases">
        <authorList>
            <person name="Shimkets L."/>
            <person name="Ferriera S."/>
            <person name="Johnson J."/>
            <person name="Kravitz S."/>
            <person name="Beeson K."/>
            <person name="Sutton G."/>
            <person name="Rogers Y.-H."/>
            <person name="Friedman R."/>
            <person name="Frazier M."/>
            <person name="Venter J.C."/>
        </authorList>
    </citation>
    <scope>NUCLEOTIDE SEQUENCE [LARGE SCALE GENOMIC DNA]</scope>
    <source>
        <strain evidence="2 3">SIR-1</strain>
    </source>
</reference>
<dbReference type="RefSeq" id="WP_006973808.1">
    <property type="nucleotide sequence ID" value="NZ_ABCS01000053.1"/>
</dbReference>
<dbReference type="CDD" id="cd06184">
    <property type="entry name" value="flavohem_like_fad_nad_binding"/>
    <property type="match status" value="1"/>
</dbReference>
<dbReference type="eggNOG" id="COG3576">
    <property type="taxonomic scope" value="Bacteria"/>
</dbReference>
<proteinExistence type="predicted"/>
<dbReference type="Proteomes" id="UP000005801">
    <property type="component" value="Unassembled WGS sequence"/>
</dbReference>